<keyword evidence="1" id="KW-0378">Hydrolase</keyword>
<dbReference type="InterPro" id="IPR036412">
    <property type="entry name" value="HAD-like_sf"/>
</dbReference>
<dbReference type="EMBL" id="UINC01000333">
    <property type="protein sequence ID" value="SUZ53493.1"/>
    <property type="molecule type" value="Genomic_DNA"/>
</dbReference>
<proteinExistence type="predicted"/>
<dbReference type="SUPFAM" id="SSF56784">
    <property type="entry name" value="HAD-like"/>
    <property type="match status" value="1"/>
</dbReference>
<dbReference type="SFLD" id="SFLDS00003">
    <property type="entry name" value="Haloacid_Dehalogenase"/>
    <property type="match status" value="1"/>
</dbReference>
<dbReference type="InterPro" id="IPR006439">
    <property type="entry name" value="HAD-SF_hydro_IA"/>
</dbReference>
<dbReference type="NCBIfam" id="TIGR01493">
    <property type="entry name" value="HAD-SF-IA-v2"/>
    <property type="match status" value="1"/>
</dbReference>
<dbReference type="Gene3D" id="3.40.50.1000">
    <property type="entry name" value="HAD superfamily/HAD-like"/>
    <property type="match status" value="1"/>
</dbReference>
<name>A0A381NIZ8_9ZZZZ</name>
<gene>
    <name evidence="2" type="ORF">METZ01_LOCUS6347</name>
</gene>
<sequence>MNSEPMNFEQFEAFTFDCYGTLIDWESGILAGVRIILGAHDMDDQDDNRILERFGLLEAAAEAGAFRPYRAILEEVASGFGEVYGFATGTEEARRFAESVSFWPPFPDSITGLQLLSSRYRLAIVSNVDDDLFSNSAQQLGVSFEQVVTAEQVQSYKPHPAHFYEVLRRLELPPERVLHVAQSLYHDVAPAAELGLKSVWVNRRVGKDGGGATKPSSAIPNLEVPSLMALVDLVGIKPDPRTLE</sequence>
<dbReference type="SFLD" id="SFLDG01129">
    <property type="entry name" value="C1.5:_HAD__Beta-PGM__Phosphata"/>
    <property type="match status" value="1"/>
</dbReference>
<accession>A0A381NIZ8</accession>
<dbReference type="AlphaFoldDB" id="A0A381NIZ8"/>
<dbReference type="InterPro" id="IPR006328">
    <property type="entry name" value="2-HAD"/>
</dbReference>
<evidence type="ECO:0008006" key="3">
    <source>
        <dbReference type="Google" id="ProtNLM"/>
    </source>
</evidence>
<dbReference type="GO" id="GO:0019120">
    <property type="term" value="F:hydrolase activity, acting on acid halide bonds, in C-halide compounds"/>
    <property type="evidence" value="ECO:0007669"/>
    <property type="project" value="InterPro"/>
</dbReference>
<dbReference type="PANTHER" id="PTHR43316:SF9">
    <property type="entry name" value="ACID DEHALOGENASE, PUTATIVE (AFU_ORTHOLOGUE AFUA_6G14460)-RELATED"/>
    <property type="match status" value="1"/>
</dbReference>
<reference evidence="2" key="1">
    <citation type="submission" date="2018-05" db="EMBL/GenBank/DDBJ databases">
        <authorList>
            <person name="Lanie J.A."/>
            <person name="Ng W.-L."/>
            <person name="Kazmierczak K.M."/>
            <person name="Andrzejewski T.M."/>
            <person name="Davidsen T.M."/>
            <person name="Wayne K.J."/>
            <person name="Tettelin H."/>
            <person name="Glass J.I."/>
            <person name="Rusch D."/>
            <person name="Podicherti R."/>
            <person name="Tsui H.-C.T."/>
            <person name="Winkler M.E."/>
        </authorList>
    </citation>
    <scope>NUCLEOTIDE SEQUENCE</scope>
</reference>
<dbReference type="Pfam" id="PF00702">
    <property type="entry name" value="Hydrolase"/>
    <property type="match status" value="1"/>
</dbReference>
<organism evidence="2">
    <name type="scientific">marine metagenome</name>
    <dbReference type="NCBI Taxonomy" id="408172"/>
    <lineage>
        <taxon>unclassified sequences</taxon>
        <taxon>metagenomes</taxon>
        <taxon>ecological metagenomes</taxon>
    </lineage>
</organism>
<protein>
    <recommendedName>
        <fullName evidence="3">Haloacid dehalogenase, type II</fullName>
    </recommendedName>
</protein>
<dbReference type="InterPro" id="IPR023214">
    <property type="entry name" value="HAD_sf"/>
</dbReference>
<evidence type="ECO:0000313" key="2">
    <source>
        <dbReference type="EMBL" id="SUZ53493.1"/>
    </source>
</evidence>
<dbReference type="NCBIfam" id="TIGR01428">
    <property type="entry name" value="HAD_type_II"/>
    <property type="match status" value="1"/>
</dbReference>
<dbReference type="Gene3D" id="1.10.150.750">
    <property type="match status" value="1"/>
</dbReference>
<dbReference type="PANTHER" id="PTHR43316">
    <property type="entry name" value="HYDROLASE, HALOACID DELAHOGENASE-RELATED"/>
    <property type="match status" value="1"/>
</dbReference>
<dbReference type="PRINTS" id="PR00413">
    <property type="entry name" value="HADHALOGNASE"/>
</dbReference>
<evidence type="ECO:0000256" key="1">
    <source>
        <dbReference type="ARBA" id="ARBA00022801"/>
    </source>
</evidence>
<dbReference type="InterPro" id="IPR051540">
    <property type="entry name" value="S-2-haloacid_dehalogenase"/>
</dbReference>